<dbReference type="Proteomes" id="UP000644010">
    <property type="component" value="Unassembled WGS sequence"/>
</dbReference>
<evidence type="ECO:0008006" key="4">
    <source>
        <dbReference type="Google" id="ProtNLM"/>
    </source>
</evidence>
<sequence length="770" mass="83744">MIKKIAILSLLLLGLLIACEGKEELIKENPDYVEEGYGVLKLTLNSSTATKAVGDPLTGDGDVTLKGESDIKNVAFFIHTEGTADGNGHFQAYFSGNKDSDNDFVDLTVENGNCSSAILRFRSDAWQNPQVMVIANYEEGGTLANQLKNIKSWEELKNVTVNAVVEEPENPDEGGGEPASVTSNAPSSPLLMYTLQTIDQWKMSEGRVGGGPATVTFVLQRLVSRIDIRNYANLGTVDADKRFVLESVEIVNPNSDPSLMATAEQKAVSGDPIVYPEADGAISVDAEGDGHQYIDGLYVYENSNKEDATATYLRIKGKLNGDAYQKVVLLQTQLAPVEPIALQRNHRYVVNIMPEAERQEVSFSIEVLDWDEGETLYAQPSFPAPKWESVAVPNTGFTWTSATKTLGVTSATTAVSGTFKFKTTGNCATEVSVFYRYDYGGTSLTTKGESSPEKPDWVVRGKPTFSFESSKVVTAYDVAIPKQVEAELVPLDILVCTRNANSNTYNDTLVIQYRPEYADAAHAFESGETGNKIPHLVGGRYWAPVNLGATKIFAGTNYNMPSKLVDDDAMNEFSAYTGLCYQWGRPVGFGGDVTKIVTTTKATFNEDRTISYTDEGDATKFIKVSGDWCDQNEAIGQRRWNGGTNASPIKVKNDPCPRGWRMPTSGNMGLLDSNGRSESVDGKYKKIKDDDNTNLFMYLPASGFYSGALGRDNGGRDLGGGRYYVAALCLPGYNAPNYLFFGGSAGSYQASACPIRCIQNDGPEIVEVTE</sequence>
<organism evidence="2 3">
    <name type="scientific">Parabacteroides segnis</name>
    <dbReference type="NCBI Taxonomy" id="2763058"/>
    <lineage>
        <taxon>Bacteria</taxon>
        <taxon>Pseudomonadati</taxon>
        <taxon>Bacteroidota</taxon>
        <taxon>Bacteroidia</taxon>
        <taxon>Bacteroidales</taxon>
        <taxon>Tannerellaceae</taxon>
        <taxon>Parabacteroides</taxon>
    </lineage>
</organism>
<feature type="region of interest" description="Disordered" evidence="1">
    <location>
        <begin position="167"/>
        <end position="187"/>
    </location>
</feature>
<accession>A0ABR7E2V3</accession>
<evidence type="ECO:0000256" key="1">
    <source>
        <dbReference type="SAM" id="MobiDB-lite"/>
    </source>
</evidence>
<dbReference type="EMBL" id="JACOOI010000015">
    <property type="protein sequence ID" value="MBC5644085.1"/>
    <property type="molecule type" value="Genomic_DNA"/>
</dbReference>
<proteinExistence type="predicted"/>
<keyword evidence="3" id="KW-1185">Reference proteome</keyword>
<name>A0ABR7E2V3_9BACT</name>
<comment type="caution">
    <text evidence="2">The sequence shown here is derived from an EMBL/GenBank/DDBJ whole genome shotgun (WGS) entry which is preliminary data.</text>
</comment>
<evidence type="ECO:0000313" key="2">
    <source>
        <dbReference type="EMBL" id="MBC5644085.1"/>
    </source>
</evidence>
<protein>
    <recommendedName>
        <fullName evidence="4">DUF4906 domain-containing protein</fullName>
    </recommendedName>
</protein>
<evidence type="ECO:0000313" key="3">
    <source>
        <dbReference type="Proteomes" id="UP000644010"/>
    </source>
</evidence>
<feature type="region of interest" description="Disordered" evidence="1">
    <location>
        <begin position="639"/>
        <end position="658"/>
    </location>
</feature>
<dbReference type="RefSeq" id="WP_186960020.1">
    <property type="nucleotide sequence ID" value="NZ_JACOOI010000015.1"/>
</dbReference>
<gene>
    <name evidence="2" type="ORF">H8S77_14470</name>
</gene>
<reference evidence="2 3" key="1">
    <citation type="submission" date="2020-08" db="EMBL/GenBank/DDBJ databases">
        <title>Genome public.</title>
        <authorList>
            <person name="Liu C."/>
            <person name="Sun Q."/>
        </authorList>
    </citation>
    <scope>NUCLEOTIDE SEQUENCE [LARGE SCALE GENOMIC DNA]</scope>
    <source>
        <strain evidence="2 3">BX2</strain>
    </source>
</reference>
<dbReference type="PROSITE" id="PS51257">
    <property type="entry name" value="PROKAR_LIPOPROTEIN"/>
    <property type="match status" value="1"/>
</dbReference>